<keyword evidence="2" id="KW-1185">Reference proteome</keyword>
<dbReference type="InterPro" id="IPR036412">
    <property type="entry name" value="HAD-like_sf"/>
</dbReference>
<accession>D0KZB5</accession>
<protein>
    <submittedName>
        <fullName evidence="1">Phosphate acetyltransferase</fullName>
    </submittedName>
</protein>
<dbReference type="GO" id="GO:0016740">
    <property type="term" value="F:transferase activity"/>
    <property type="evidence" value="ECO:0007669"/>
    <property type="project" value="UniProtKB-KW"/>
</dbReference>
<evidence type="ECO:0000313" key="1">
    <source>
        <dbReference type="EMBL" id="ACX95788.1"/>
    </source>
</evidence>
<dbReference type="RefSeq" id="WP_012823824.1">
    <property type="nucleotide sequence ID" value="NC_013422.1"/>
</dbReference>
<dbReference type="EMBL" id="CP001801">
    <property type="protein sequence ID" value="ACX95788.1"/>
    <property type="molecule type" value="Genomic_DNA"/>
</dbReference>
<dbReference type="Gene3D" id="3.40.50.1000">
    <property type="entry name" value="HAD superfamily/HAD-like"/>
    <property type="match status" value="1"/>
</dbReference>
<dbReference type="AlphaFoldDB" id="D0KZB5"/>
<dbReference type="Proteomes" id="UP000009102">
    <property type="component" value="Chromosome"/>
</dbReference>
<dbReference type="HOGENOM" id="CLU_105010_0_0_6"/>
<dbReference type="STRING" id="555778.Hneap_0947"/>
<dbReference type="KEGG" id="hna:Hneap_0947"/>
<proteinExistence type="predicted"/>
<name>D0KZB5_HALNC</name>
<dbReference type="Pfam" id="PF00702">
    <property type="entry name" value="Hydrolase"/>
    <property type="match status" value="1"/>
</dbReference>
<gene>
    <name evidence="1" type="ordered locus">Hneap_0947</name>
</gene>
<organism evidence="1 2">
    <name type="scientific">Halothiobacillus neapolitanus (strain ATCC 23641 / DSM 15147 / CIP 104769 / NCIMB 8539 / c2)</name>
    <name type="common">Thiobacillus neapolitanus</name>
    <dbReference type="NCBI Taxonomy" id="555778"/>
    <lineage>
        <taxon>Bacteria</taxon>
        <taxon>Pseudomonadati</taxon>
        <taxon>Pseudomonadota</taxon>
        <taxon>Gammaproteobacteria</taxon>
        <taxon>Chromatiales</taxon>
        <taxon>Halothiobacillaceae</taxon>
        <taxon>Halothiobacillus</taxon>
    </lineage>
</organism>
<dbReference type="eggNOG" id="COG0546">
    <property type="taxonomic scope" value="Bacteria"/>
</dbReference>
<sequence length="230" mass="26151">MNNSELSPMIMQQLAKLEERHIDLDAQGNKIIAIDVDGVLLDYSLAYRHAWAQAFGDLPDERDPNAYWPLDRWAVHRLEGERKRQFRSKFDETFWSTIPPLPGALEACTRLNHAGYTLVFVTAMKPGFEKARLKNIQNLSITFSDLIVTSMSEEIGNPKANILNKLKPLAFVDDYAPYLRGLEPGIHKALIHRHPNGSPNVGEDLALADSSHKDLDDFARWWEECEGARK</sequence>
<dbReference type="SUPFAM" id="SSF56784">
    <property type="entry name" value="HAD-like"/>
    <property type="match status" value="1"/>
</dbReference>
<reference evidence="1 2" key="1">
    <citation type="submission" date="2009-10" db="EMBL/GenBank/DDBJ databases">
        <title>Complete sequence of Halothiobacillus neapolitanus c2.</title>
        <authorList>
            <consortium name="US DOE Joint Genome Institute"/>
            <person name="Lucas S."/>
            <person name="Copeland A."/>
            <person name="Lapidus A."/>
            <person name="Glavina del Rio T."/>
            <person name="Tice H."/>
            <person name="Bruce D."/>
            <person name="Goodwin L."/>
            <person name="Pitluck S."/>
            <person name="Davenport K."/>
            <person name="Brettin T."/>
            <person name="Detter J.C."/>
            <person name="Han C."/>
            <person name="Tapia R."/>
            <person name="Larimer F."/>
            <person name="Land M."/>
            <person name="Hauser L."/>
            <person name="Kyrpides N."/>
            <person name="Mikhailova N."/>
            <person name="Kerfeld C."/>
            <person name="Cannon G."/>
            <person name="Heinhort S."/>
        </authorList>
    </citation>
    <scope>NUCLEOTIDE SEQUENCE [LARGE SCALE GENOMIC DNA]</scope>
    <source>
        <strain evidence="2">ATCC 23641 / c2</strain>
    </source>
</reference>
<dbReference type="InterPro" id="IPR023214">
    <property type="entry name" value="HAD_sf"/>
</dbReference>
<evidence type="ECO:0000313" key="2">
    <source>
        <dbReference type="Proteomes" id="UP000009102"/>
    </source>
</evidence>
<keyword evidence="1" id="KW-0808">Transferase</keyword>